<evidence type="ECO:0000313" key="1">
    <source>
        <dbReference type="EMBL" id="KAK4494024.1"/>
    </source>
</evidence>
<sequence length="228" mass="26937">MAHWWHPEPYAEQYQQAAYNGFPFLPEFGHRRTAPREEPFVHWRPSGSGGRGWYQGGRKLHGFKSKKYWARPVDGARRGTLGRLKDGLTGEGPDVFVVSNGDRRTLHRDMPSRNHWSHWDSTGLRWLQDSRDPNWRGPVEDMDWYPPGNLGSTPWARRERDEVYNFRTRRYDDLRPGNQWKFWSDAHWPKGQRKKYGVPTAWREWDGHWNTTVDGSAGRWPGGRPLRC</sequence>
<gene>
    <name evidence="1" type="ORF">PRZ48_015210</name>
</gene>
<comment type="caution">
    <text evidence="1">The sequence shown here is derived from an EMBL/GenBank/DDBJ whole genome shotgun (WGS) entry which is preliminary data.</text>
</comment>
<protein>
    <submittedName>
        <fullName evidence="1">Uncharacterized protein</fullName>
    </submittedName>
</protein>
<dbReference type="EMBL" id="JAXOVC010000015">
    <property type="protein sequence ID" value="KAK4494024.1"/>
    <property type="molecule type" value="Genomic_DNA"/>
</dbReference>
<accession>A0ABR0DY52</accession>
<keyword evidence="2" id="KW-1185">Reference proteome</keyword>
<evidence type="ECO:0000313" key="2">
    <source>
        <dbReference type="Proteomes" id="UP001305779"/>
    </source>
</evidence>
<organism evidence="1 2">
    <name type="scientific">Zasmidium cellare</name>
    <name type="common">Wine cellar mold</name>
    <name type="synonym">Racodium cellare</name>
    <dbReference type="NCBI Taxonomy" id="395010"/>
    <lineage>
        <taxon>Eukaryota</taxon>
        <taxon>Fungi</taxon>
        <taxon>Dikarya</taxon>
        <taxon>Ascomycota</taxon>
        <taxon>Pezizomycotina</taxon>
        <taxon>Dothideomycetes</taxon>
        <taxon>Dothideomycetidae</taxon>
        <taxon>Mycosphaerellales</taxon>
        <taxon>Mycosphaerellaceae</taxon>
        <taxon>Zasmidium</taxon>
    </lineage>
</organism>
<dbReference type="Proteomes" id="UP001305779">
    <property type="component" value="Unassembled WGS sequence"/>
</dbReference>
<name>A0ABR0DY52_ZASCE</name>
<proteinExistence type="predicted"/>
<reference evidence="1 2" key="1">
    <citation type="journal article" date="2023" name="G3 (Bethesda)">
        <title>A chromosome-level genome assembly of Zasmidium syzygii isolated from banana leaves.</title>
        <authorList>
            <person name="van Westerhoven A.C."/>
            <person name="Mehrabi R."/>
            <person name="Talebi R."/>
            <person name="Steentjes M.B.F."/>
            <person name="Corcolon B."/>
            <person name="Chong P.A."/>
            <person name="Kema G.H.J."/>
            <person name="Seidl M.F."/>
        </authorList>
    </citation>
    <scope>NUCLEOTIDE SEQUENCE [LARGE SCALE GENOMIC DNA]</scope>
    <source>
        <strain evidence="1 2">P124</strain>
    </source>
</reference>